<protein>
    <submittedName>
        <fullName evidence="1">Uncharacterized protein</fullName>
    </submittedName>
</protein>
<name>A0A0A9GP18_ARUDO</name>
<accession>A0A0A9GP18</accession>
<dbReference type="AlphaFoldDB" id="A0A0A9GP18"/>
<dbReference type="EMBL" id="GBRH01171001">
    <property type="protein sequence ID" value="JAE26895.1"/>
    <property type="molecule type" value="Transcribed_RNA"/>
</dbReference>
<proteinExistence type="predicted"/>
<sequence length="113" mass="13060">MGKLRQGEVLEFLYTNRTIGQFQKLINCCSKSQTNVGKESLVLYTTRHPWYLFGVETEVISHLRNPPNFILHQQHKFKAVKGSTNLVIAYTRARNYNALACRKSMKNVDIMVL</sequence>
<evidence type="ECO:0000313" key="1">
    <source>
        <dbReference type="EMBL" id="JAE26895.1"/>
    </source>
</evidence>
<reference evidence="1" key="1">
    <citation type="submission" date="2014-09" db="EMBL/GenBank/DDBJ databases">
        <authorList>
            <person name="Magalhaes I.L.F."/>
            <person name="Oliveira U."/>
            <person name="Santos F.R."/>
            <person name="Vidigal T.H.D.A."/>
            <person name="Brescovit A.D."/>
            <person name="Santos A.J."/>
        </authorList>
    </citation>
    <scope>NUCLEOTIDE SEQUENCE</scope>
    <source>
        <tissue evidence="1">Shoot tissue taken approximately 20 cm above the soil surface</tissue>
    </source>
</reference>
<organism evidence="1">
    <name type="scientific">Arundo donax</name>
    <name type="common">Giant reed</name>
    <name type="synonym">Donax arundinaceus</name>
    <dbReference type="NCBI Taxonomy" id="35708"/>
    <lineage>
        <taxon>Eukaryota</taxon>
        <taxon>Viridiplantae</taxon>
        <taxon>Streptophyta</taxon>
        <taxon>Embryophyta</taxon>
        <taxon>Tracheophyta</taxon>
        <taxon>Spermatophyta</taxon>
        <taxon>Magnoliopsida</taxon>
        <taxon>Liliopsida</taxon>
        <taxon>Poales</taxon>
        <taxon>Poaceae</taxon>
        <taxon>PACMAD clade</taxon>
        <taxon>Arundinoideae</taxon>
        <taxon>Arundineae</taxon>
        <taxon>Arundo</taxon>
    </lineage>
</organism>
<reference evidence="1" key="2">
    <citation type="journal article" date="2015" name="Data Brief">
        <title>Shoot transcriptome of the giant reed, Arundo donax.</title>
        <authorList>
            <person name="Barrero R.A."/>
            <person name="Guerrero F.D."/>
            <person name="Moolhuijzen P."/>
            <person name="Goolsby J.A."/>
            <person name="Tidwell J."/>
            <person name="Bellgard S.E."/>
            <person name="Bellgard M.I."/>
        </authorList>
    </citation>
    <scope>NUCLEOTIDE SEQUENCE</scope>
    <source>
        <tissue evidence="1">Shoot tissue taken approximately 20 cm above the soil surface</tissue>
    </source>
</reference>